<accession>A0A1G8VM42</accession>
<name>A0A1G8VM42_9EURY</name>
<keyword evidence="1" id="KW-1133">Transmembrane helix</keyword>
<sequence>MFESVALQSVLRNFSIYGVGVALAVVGALGLSEAIDLSTLIAAVCFAAGLLIVVAVHEYLGGPI</sequence>
<feature type="transmembrane region" description="Helical" evidence="1">
    <location>
        <begin position="39"/>
        <end position="60"/>
    </location>
</feature>
<protein>
    <recommendedName>
        <fullName evidence="4">Major facilitator superfamily (MFS) profile domain-containing protein</fullName>
    </recommendedName>
</protein>
<keyword evidence="3" id="KW-1185">Reference proteome</keyword>
<evidence type="ECO:0000313" key="3">
    <source>
        <dbReference type="Proteomes" id="UP000198882"/>
    </source>
</evidence>
<dbReference type="RefSeq" id="WP_090303821.1">
    <property type="nucleotide sequence ID" value="NZ_FNFE01000001.1"/>
</dbReference>
<evidence type="ECO:0008006" key="4">
    <source>
        <dbReference type="Google" id="ProtNLM"/>
    </source>
</evidence>
<reference evidence="3" key="1">
    <citation type="submission" date="2016-10" db="EMBL/GenBank/DDBJ databases">
        <authorList>
            <person name="Varghese N."/>
            <person name="Submissions S."/>
        </authorList>
    </citation>
    <scope>NUCLEOTIDE SEQUENCE [LARGE SCALE GENOMIC DNA]</scope>
    <source>
        <strain evidence="3">B4,CECT 8067,JCM 17497</strain>
    </source>
</reference>
<dbReference type="AlphaFoldDB" id="A0A1G8VM42"/>
<dbReference type="EMBL" id="FNFE01000001">
    <property type="protein sequence ID" value="SDJ67118.1"/>
    <property type="molecule type" value="Genomic_DNA"/>
</dbReference>
<feature type="transmembrane region" description="Helical" evidence="1">
    <location>
        <begin position="14"/>
        <end position="32"/>
    </location>
</feature>
<keyword evidence="1" id="KW-0472">Membrane</keyword>
<keyword evidence="1" id="KW-0812">Transmembrane</keyword>
<dbReference type="OrthoDB" id="205690at2157"/>
<organism evidence="2 3">
    <name type="scientific">Natronorubrum texcoconense</name>
    <dbReference type="NCBI Taxonomy" id="1095776"/>
    <lineage>
        <taxon>Archaea</taxon>
        <taxon>Methanobacteriati</taxon>
        <taxon>Methanobacteriota</taxon>
        <taxon>Stenosarchaea group</taxon>
        <taxon>Halobacteria</taxon>
        <taxon>Halobacteriales</taxon>
        <taxon>Natrialbaceae</taxon>
        <taxon>Natronorubrum</taxon>
    </lineage>
</organism>
<dbReference type="Proteomes" id="UP000198882">
    <property type="component" value="Unassembled WGS sequence"/>
</dbReference>
<evidence type="ECO:0000313" key="2">
    <source>
        <dbReference type="EMBL" id="SDJ67118.1"/>
    </source>
</evidence>
<gene>
    <name evidence="2" type="ORF">SAMN04515672_1407</name>
</gene>
<evidence type="ECO:0000256" key="1">
    <source>
        <dbReference type="SAM" id="Phobius"/>
    </source>
</evidence>
<proteinExistence type="predicted"/>